<dbReference type="RefSeq" id="XP_033454885.1">
    <property type="nucleotide sequence ID" value="XM_033608220.1"/>
</dbReference>
<keyword evidence="2" id="KW-1185">Reference proteome</keyword>
<gene>
    <name evidence="3" type="ORF">K489DRAFT_420762</name>
</gene>
<evidence type="ECO:0000313" key="3">
    <source>
        <dbReference type="RefSeq" id="XP_033454885.1"/>
    </source>
</evidence>
<reference evidence="3" key="1">
    <citation type="submission" date="2020-01" db="EMBL/GenBank/DDBJ databases">
        <authorList>
            <consortium name="DOE Joint Genome Institute"/>
            <person name="Haridas S."/>
            <person name="Albert R."/>
            <person name="Binder M."/>
            <person name="Bloem J."/>
            <person name="Labutti K."/>
            <person name="Salamov A."/>
            <person name="Andreopoulos B."/>
            <person name="Baker S.E."/>
            <person name="Barry K."/>
            <person name="Bills G."/>
            <person name="Bluhm B.H."/>
            <person name="Cannon C."/>
            <person name="Castanera R."/>
            <person name="Culley D.E."/>
            <person name="Daum C."/>
            <person name="Ezra D."/>
            <person name="Gonzalez J.B."/>
            <person name="Henrissat B."/>
            <person name="Kuo A."/>
            <person name="Liang C."/>
            <person name="Lipzen A."/>
            <person name="Lutzoni F."/>
            <person name="Magnuson J."/>
            <person name="Mondo S."/>
            <person name="Nolan M."/>
            <person name="Ohm R."/>
            <person name="Pangilinan J."/>
            <person name="Park H.-J."/>
            <person name="Ramirez L."/>
            <person name="Alfaro M."/>
            <person name="Sun H."/>
            <person name="Tritt A."/>
            <person name="Yoshinaga Y."/>
            <person name="Zwiers L.-H."/>
            <person name="Turgeon B.G."/>
            <person name="Goodwin S.B."/>
            <person name="Spatafora J.W."/>
            <person name="Crous P.W."/>
            <person name="Grigoriev I.V."/>
        </authorList>
    </citation>
    <scope>NUCLEOTIDE SEQUENCE</scope>
    <source>
        <strain evidence="3">CBS 342.82</strain>
    </source>
</reference>
<name>A0A6J3LRE5_9PEZI</name>
<feature type="region of interest" description="Disordered" evidence="1">
    <location>
        <begin position="142"/>
        <end position="175"/>
    </location>
</feature>
<evidence type="ECO:0000256" key="1">
    <source>
        <dbReference type="SAM" id="MobiDB-lite"/>
    </source>
</evidence>
<dbReference type="GeneID" id="54366020"/>
<dbReference type="Proteomes" id="UP000504637">
    <property type="component" value="Unplaced"/>
</dbReference>
<reference evidence="3" key="2">
    <citation type="submission" date="2020-04" db="EMBL/GenBank/DDBJ databases">
        <authorList>
            <consortium name="NCBI Genome Project"/>
        </authorList>
    </citation>
    <scope>NUCLEOTIDE SEQUENCE</scope>
    <source>
        <strain evidence="3">CBS 342.82</strain>
    </source>
</reference>
<reference evidence="3" key="3">
    <citation type="submission" date="2025-08" db="UniProtKB">
        <authorList>
            <consortium name="RefSeq"/>
        </authorList>
    </citation>
    <scope>IDENTIFICATION</scope>
    <source>
        <strain evidence="3">CBS 342.82</strain>
    </source>
</reference>
<sequence length="225" mass="25333">MAPLRKPRDVHTISPRIVGRKPRARRHGVLVELSWQKRRVLVAAGSVRNTPDDGEGDDDDKEMMMQLVSDEVMPRDRTRTRPNTPAPRYALSGEGVSHASGGMCCAVCACGVLERCITAPLTDQGPFLLNSYSDLMGGAQVPPAASFPPERSLDIPSGSGRETKTRPGRHDLFDDDDDYRIGRKATFLSPVFGASRRIRRDWQQQQQRQQRWRLYFFLILAFRLA</sequence>
<dbReference type="AlphaFoldDB" id="A0A6J3LRE5"/>
<evidence type="ECO:0000313" key="2">
    <source>
        <dbReference type="Proteomes" id="UP000504637"/>
    </source>
</evidence>
<protein>
    <submittedName>
        <fullName evidence="3">Uncharacterized protein</fullName>
    </submittedName>
</protein>
<feature type="compositionally biased region" description="Basic and acidic residues" evidence="1">
    <location>
        <begin position="161"/>
        <end position="172"/>
    </location>
</feature>
<accession>A0A6J3LRE5</accession>
<organism evidence="3">
    <name type="scientific">Dissoconium aciculare CBS 342.82</name>
    <dbReference type="NCBI Taxonomy" id="1314786"/>
    <lineage>
        <taxon>Eukaryota</taxon>
        <taxon>Fungi</taxon>
        <taxon>Dikarya</taxon>
        <taxon>Ascomycota</taxon>
        <taxon>Pezizomycotina</taxon>
        <taxon>Dothideomycetes</taxon>
        <taxon>Dothideomycetidae</taxon>
        <taxon>Mycosphaerellales</taxon>
        <taxon>Dissoconiaceae</taxon>
        <taxon>Dissoconium</taxon>
    </lineage>
</organism>
<proteinExistence type="predicted"/>